<dbReference type="EMBL" id="JAFIRN010000002">
    <property type="protein sequence ID" value="KAG5854900.1"/>
    <property type="molecule type" value="Genomic_DNA"/>
</dbReference>
<gene>
    <name evidence="1" type="ORF">ANANG_G00042840</name>
</gene>
<evidence type="ECO:0000313" key="1">
    <source>
        <dbReference type="EMBL" id="KAG5854900.1"/>
    </source>
</evidence>
<accession>A0A9D3MUC8</accession>
<protein>
    <submittedName>
        <fullName evidence="1">Uncharacterized protein</fullName>
    </submittedName>
</protein>
<feature type="non-terminal residue" evidence="1">
    <location>
        <position position="145"/>
    </location>
</feature>
<sequence length="145" mass="16485">MASLLPPTGTHVFRRFTPESLAEIERRMEENKLKEAEGEVQEALAPSSDLEAGKNLPMIYGDPPPEMLNDPLEDLDPYYKSQKTFIVITKGNTIYRFNAEPSMYILSPFSPLRRGSIKILIHSYPFRNAILRCNICELHSTLSTL</sequence>
<comment type="caution">
    <text evidence="1">The sequence shown here is derived from an EMBL/GenBank/DDBJ whole genome shotgun (WGS) entry which is preliminary data.</text>
</comment>
<reference evidence="1" key="1">
    <citation type="submission" date="2021-01" db="EMBL/GenBank/DDBJ databases">
        <title>A chromosome-scale assembly of European eel, Anguilla anguilla.</title>
        <authorList>
            <person name="Henkel C."/>
            <person name="Jong-Raadsen S.A."/>
            <person name="Dufour S."/>
            <person name="Weltzien F.-A."/>
            <person name="Palstra A.P."/>
            <person name="Pelster B."/>
            <person name="Spaink H.P."/>
            <person name="Van Den Thillart G.E."/>
            <person name="Jansen H."/>
            <person name="Zahm M."/>
            <person name="Klopp C."/>
            <person name="Cedric C."/>
            <person name="Louis A."/>
            <person name="Berthelot C."/>
            <person name="Parey E."/>
            <person name="Roest Crollius H."/>
            <person name="Montfort J."/>
            <person name="Robinson-Rechavi M."/>
            <person name="Bucao C."/>
            <person name="Bouchez O."/>
            <person name="Gislard M."/>
            <person name="Lluch J."/>
            <person name="Milhes M."/>
            <person name="Lampietro C."/>
            <person name="Lopez Roques C."/>
            <person name="Donnadieu C."/>
            <person name="Braasch I."/>
            <person name="Desvignes T."/>
            <person name="Postlethwait J."/>
            <person name="Bobe J."/>
            <person name="Guiguen Y."/>
            <person name="Dirks R."/>
        </authorList>
    </citation>
    <scope>NUCLEOTIDE SEQUENCE</scope>
    <source>
        <strain evidence="1">Tag_6206</strain>
        <tissue evidence="1">Liver</tissue>
    </source>
</reference>
<dbReference type="AlphaFoldDB" id="A0A9D3MUC8"/>
<organism evidence="1 2">
    <name type="scientific">Anguilla anguilla</name>
    <name type="common">European freshwater eel</name>
    <name type="synonym">Muraena anguilla</name>
    <dbReference type="NCBI Taxonomy" id="7936"/>
    <lineage>
        <taxon>Eukaryota</taxon>
        <taxon>Metazoa</taxon>
        <taxon>Chordata</taxon>
        <taxon>Craniata</taxon>
        <taxon>Vertebrata</taxon>
        <taxon>Euteleostomi</taxon>
        <taxon>Actinopterygii</taxon>
        <taxon>Neopterygii</taxon>
        <taxon>Teleostei</taxon>
        <taxon>Anguilliformes</taxon>
        <taxon>Anguillidae</taxon>
        <taxon>Anguilla</taxon>
    </lineage>
</organism>
<evidence type="ECO:0000313" key="2">
    <source>
        <dbReference type="Proteomes" id="UP001044222"/>
    </source>
</evidence>
<proteinExistence type="predicted"/>
<keyword evidence="2" id="KW-1185">Reference proteome</keyword>
<dbReference type="Proteomes" id="UP001044222">
    <property type="component" value="Unassembled WGS sequence"/>
</dbReference>
<name>A0A9D3MUC8_ANGAN</name>